<dbReference type="InterPro" id="IPR036390">
    <property type="entry name" value="WH_DNA-bd_sf"/>
</dbReference>
<keyword evidence="3" id="KW-0238">DNA-binding</keyword>
<keyword evidence="4" id="KW-0804">Transcription</keyword>
<dbReference type="SUPFAM" id="SSF53850">
    <property type="entry name" value="Periplasmic binding protein-like II"/>
    <property type="match status" value="1"/>
</dbReference>
<dbReference type="OrthoDB" id="8583877at2"/>
<dbReference type="Gene3D" id="3.40.190.10">
    <property type="entry name" value="Periplasmic binding protein-like II"/>
    <property type="match status" value="2"/>
</dbReference>
<accession>A0A158GYI6</accession>
<evidence type="ECO:0000256" key="3">
    <source>
        <dbReference type="ARBA" id="ARBA00023125"/>
    </source>
</evidence>
<dbReference type="Gene3D" id="1.10.10.10">
    <property type="entry name" value="Winged helix-like DNA-binding domain superfamily/Winged helix DNA-binding domain"/>
    <property type="match status" value="1"/>
</dbReference>
<dbReference type="Proteomes" id="UP000054683">
    <property type="component" value="Unassembled WGS sequence"/>
</dbReference>
<proteinExistence type="inferred from homology"/>
<feature type="domain" description="HTH lysR-type" evidence="5">
    <location>
        <begin position="6"/>
        <end position="63"/>
    </location>
</feature>
<dbReference type="InterPro" id="IPR000847">
    <property type="entry name" value="LysR_HTH_N"/>
</dbReference>
<dbReference type="PANTHER" id="PTHR30118">
    <property type="entry name" value="HTH-TYPE TRANSCRIPTIONAL REGULATOR LEUO-RELATED"/>
    <property type="match status" value="1"/>
</dbReference>
<keyword evidence="2" id="KW-0805">Transcription regulation</keyword>
<dbReference type="InterPro" id="IPR036388">
    <property type="entry name" value="WH-like_DNA-bd_sf"/>
</dbReference>
<dbReference type="GO" id="GO:0003700">
    <property type="term" value="F:DNA-binding transcription factor activity"/>
    <property type="evidence" value="ECO:0007669"/>
    <property type="project" value="InterPro"/>
</dbReference>
<evidence type="ECO:0000313" key="6">
    <source>
        <dbReference type="EMBL" id="SAL37175.1"/>
    </source>
</evidence>
<evidence type="ECO:0000256" key="4">
    <source>
        <dbReference type="ARBA" id="ARBA00023163"/>
    </source>
</evidence>
<dbReference type="GO" id="GO:0003677">
    <property type="term" value="F:DNA binding"/>
    <property type="evidence" value="ECO:0007669"/>
    <property type="project" value="UniProtKB-KW"/>
</dbReference>
<evidence type="ECO:0000256" key="1">
    <source>
        <dbReference type="ARBA" id="ARBA00009437"/>
    </source>
</evidence>
<reference evidence="6 7" key="1">
    <citation type="submission" date="2016-01" db="EMBL/GenBank/DDBJ databases">
        <authorList>
            <person name="Oliw E.H."/>
        </authorList>
    </citation>
    <scope>NUCLEOTIDE SEQUENCE [LARGE SCALE GENOMIC DNA]</scope>
    <source>
        <strain evidence="6">LMG 27134</strain>
    </source>
</reference>
<gene>
    <name evidence="6" type="ORF">AWB69_03605</name>
</gene>
<dbReference type="PRINTS" id="PR00039">
    <property type="entry name" value="HTHLYSR"/>
</dbReference>
<dbReference type="InterPro" id="IPR050389">
    <property type="entry name" value="LysR-type_TF"/>
</dbReference>
<sequence length="303" mass="33441">MLPTNIDLNLVKVFLAIYDEGSVTRAAQRLCLTQPTVSYSLAKLRELFDDPLFERTPSGMRPTESGERIYGDFCGALALVEHAVDSNKVFVAAQSQRRFRVSMSDIGELVFLPPLLERLSAEAPHVALEVVPTVVEAIPEMLASGRLDAAIGNLAGVRLGSTTRTTLFRERYVCLLSRHSGSIGDQMTLDAFTAARHVVVSSPFTGHRMIEEALREHGLAQHIKAKIANFTGLPGLLARTNLVAIVPSRVGKVFLTYGPLRVLELPIEMPTFDVTLHWHTRQHNVAATAWLRDVILETLHESN</sequence>
<protein>
    <submittedName>
        <fullName evidence="6">LysR family transcriptional regulator</fullName>
    </submittedName>
</protein>
<dbReference type="Pfam" id="PF03466">
    <property type="entry name" value="LysR_substrate"/>
    <property type="match status" value="1"/>
</dbReference>
<evidence type="ECO:0000256" key="2">
    <source>
        <dbReference type="ARBA" id="ARBA00023015"/>
    </source>
</evidence>
<name>A0A158GYI6_9BURK</name>
<evidence type="ECO:0000259" key="5">
    <source>
        <dbReference type="PROSITE" id="PS50931"/>
    </source>
</evidence>
<dbReference type="EMBL" id="FCOK02000022">
    <property type="protein sequence ID" value="SAL37175.1"/>
    <property type="molecule type" value="Genomic_DNA"/>
</dbReference>
<dbReference type="PANTHER" id="PTHR30118:SF15">
    <property type="entry name" value="TRANSCRIPTIONAL REGULATORY PROTEIN"/>
    <property type="match status" value="1"/>
</dbReference>
<dbReference type="SUPFAM" id="SSF46785">
    <property type="entry name" value="Winged helix' DNA-binding domain"/>
    <property type="match status" value="1"/>
</dbReference>
<dbReference type="PROSITE" id="PS50931">
    <property type="entry name" value="HTH_LYSR"/>
    <property type="match status" value="1"/>
</dbReference>
<organism evidence="6 7">
    <name type="scientific">Caballeronia udeis</name>
    <dbReference type="NCBI Taxonomy" id="1232866"/>
    <lineage>
        <taxon>Bacteria</taxon>
        <taxon>Pseudomonadati</taxon>
        <taxon>Pseudomonadota</taxon>
        <taxon>Betaproteobacteria</taxon>
        <taxon>Burkholderiales</taxon>
        <taxon>Burkholderiaceae</taxon>
        <taxon>Caballeronia</taxon>
    </lineage>
</organism>
<dbReference type="AlphaFoldDB" id="A0A158GYI6"/>
<evidence type="ECO:0000313" key="7">
    <source>
        <dbReference type="Proteomes" id="UP000054683"/>
    </source>
</evidence>
<comment type="similarity">
    <text evidence="1">Belongs to the LysR transcriptional regulatory family.</text>
</comment>
<dbReference type="Pfam" id="PF00126">
    <property type="entry name" value="HTH_1"/>
    <property type="match status" value="1"/>
</dbReference>
<dbReference type="InterPro" id="IPR005119">
    <property type="entry name" value="LysR_subst-bd"/>
</dbReference>
<dbReference type="CDD" id="cd08459">
    <property type="entry name" value="PBP2_DntR_NahR_LinR_like"/>
    <property type="match status" value="1"/>
</dbReference>